<feature type="transmembrane region" description="Helical" evidence="8">
    <location>
        <begin position="336"/>
        <end position="356"/>
    </location>
</feature>
<feature type="binding site" evidence="6">
    <location>
        <position position="334"/>
    </location>
    <ligand>
        <name>Zn(2+)</name>
        <dbReference type="ChEBI" id="CHEBI:29105"/>
    </ligand>
</feature>
<feature type="compositionally biased region" description="Basic and acidic residues" evidence="7">
    <location>
        <begin position="1"/>
        <end position="12"/>
    </location>
</feature>
<evidence type="ECO:0000256" key="6">
    <source>
        <dbReference type="PIRSR" id="PIRSR604254-1"/>
    </source>
</evidence>
<feature type="binding site" evidence="6">
    <location>
        <position position="338"/>
    </location>
    <ligand>
        <name>Zn(2+)</name>
        <dbReference type="ChEBI" id="CHEBI:29105"/>
    </ligand>
</feature>
<accession>A0AAD5RR42</accession>
<feature type="binding site" evidence="6">
    <location>
        <position position="188"/>
    </location>
    <ligand>
        <name>Zn(2+)</name>
        <dbReference type="ChEBI" id="CHEBI:29105"/>
    </ligand>
</feature>
<sequence length="369" mass="41446">MADRSSKNREGSHSLTTGSRAPQQDQSLPSQRHMQTNVRHDAPDSEPYHDALSSRPSAKRRRSSASEMLKDTIHSVEAKISSAFLLLYHELPDWRRDNPSILSGYRPESNSYVDSIRSVFEVHNESVNIWSHLLGSLAFLGLFVYAIHYGWEHVVDPRYETATKGDRLAFACFFLGAVSCMGMSATFHCLSNHSQRVQKWGNKLDYSGIVILIVGSYVPALYYGFYCAEDLMAWYGGAIVALGLACMAVSWLEYFRQPAFRTFRASIFVGLGVSGVVPVIHGVFLYGYTLMNHKMGLNWVLLQGILYITGATTYALRFPEKKWPGRFDIWGSSHQIFHWFVVAAATSHLVGMVKAFDWNHGVMSGGCHL</sequence>
<evidence type="ECO:0000256" key="4">
    <source>
        <dbReference type="ARBA" id="ARBA00022989"/>
    </source>
</evidence>
<dbReference type="AlphaFoldDB" id="A0AAD5RR42"/>
<keyword evidence="10" id="KW-1185">Reference proteome</keyword>
<dbReference type="GO" id="GO:0006882">
    <property type="term" value="P:intracellular zinc ion homeostasis"/>
    <property type="evidence" value="ECO:0007669"/>
    <property type="project" value="TreeGrafter"/>
</dbReference>
<protein>
    <submittedName>
        <fullName evidence="9">ADIPOR-like receptor SPBC12C2.09c</fullName>
    </submittedName>
</protein>
<keyword evidence="3 8" id="KW-0812">Transmembrane</keyword>
<evidence type="ECO:0000256" key="1">
    <source>
        <dbReference type="ARBA" id="ARBA00004141"/>
    </source>
</evidence>
<evidence type="ECO:0000256" key="8">
    <source>
        <dbReference type="SAM" id="Phobius"/>
    </source>
</evidence>
<dbReference type="GO" id="GO:0016020">
    <property type="term" value="C:membrane"/>
    <property type="evidence" value="ECO:0007669"/>
    <property type="project" value="UniProtKB-SubCell"/>
</dbReference>
<evidence type="ECO:0000313" key="10">
    <source>
        <dbReference type="Proteomes" id="UP001201980"/>
    </source>
</evidence>
<feature type="compositionally biased region" description="Basic and acidic residues" evidence="7">
    <location>
        <begin position="38"/>
        <end position="49"/>
    </location>
</feature>
<feature type="transmembrane region" description="Helical" evidence="8">
    <location>
        <begin position="296"/>
        <end position="316"/>
    </location>
</feature>
<keyword evidence="6" id="KW-0479">Metal-binding</keyword>
<dbReference type="Proteomes" id="UP001201980">
    <property type="component" value="Unassembled WGS sequence"/>
</dbReference>
<name>A0AAD5RR42_9PEZI</name>
<comment type="subcellular location">
    <subcellularLocation>
        <location evidence="1">Membrane</location>
        <topology evidence="1">Multi-pass membrane protein</topology>
    </subcellularLocation>
</comment>
<keyword evidence="9" id="KW-0675">Receptor</keyword>
<dbReference type="GO" id="GO:0046872">
    <property type="term" value="F:metal ion binding"/>
    <property type="evidence" value="ECO:0007669"/>
    <property type="project" value="UniProtKB-KW"/>
</dbReference>
<organism evidence="9 10">
    <name type="scientific">Zalerion maritima</name>
    <dbReference type="NCBI Taxonomy" id="339359"/>
    <lineage>
        <taxon>Eukaryota</taxon>
        <taxon>Fungi</taxon>
        <taxon>Dikarya</taxon>
        <taxon>Ascomycota</taxon>
        <taxon>Pezizomycotina</taxon>
        <taxon>Sordariomycetes</taxon>
        <taxon>Lulworthiomycetidae</taxon>
        <taxon>Lulworthiales</taxon>
        <taxon>Lulworthiaceae</taxon>
        <taxon>Zalerion</taxon>
    </lineage>
</organism>
<dbReference type="EMBL" id="JAKWBI020000147">
    <property type="protein sequence ID" value="KAJ2901556.1"/>
    <property type="molecule type" value="Genomic_DNA"/>
</dbReference>
<feature type="transmembrane region" description="Helical" evidence="8">
    <location>
        <begin position="168"/>
        <end position="187"/>
    </location>
</feature>
<feature type="transmembrane region" description="Helical" evidence="8">
    <location>
        <begin position="232"/>
        <end position="255"/>
    </location>
</feature>
<evidence type="ECO:0000256" key="3">
    <source>
        <dbReference type="ARBA" id="ARBA00022692"/>
    </source>
</evidence>
<evidence type="ECO:0000256" key="7">
    <source>
        <dbReference type="SAM" id="MobiDB-lite"/>
    </source>
</evidence>
<dbReference type="Pfam" id="PF03006">
    <property type="entry name" value="HlyIII"/>
    <property type="match status" value="1"/>
</dbReference>
<feature type="transmembrane region" description="Helical" evidence="8">
    <location>
        <begin position="127"/>
        <end position="148"/>
    </location>
</feature>
<dbReference type="InterPro" id="IPR004254">
    <property type="entry name" value="AdipoR/HlyIII-related"/>
</dbReference>
<keyword evidence="4 8" id="KW-1133">Transmembrane helix</keyword>
<evidence type="ECO:0000256" key="5">
    <source>
        <dbReference type="ARBA" id="ARBA00023136"/>
    </source>
</evidence>
<proteinExistence type="inferred from homology"/>
<gene>
    <name evidence="9" type="ORF">MKZ38_001689</name>
</gene>
<feature type="compositionally biased region" description="Polar residues" evidence="7">
    <location>
        <begin position="13"/>
        <end position="37"/>
    </location>
</feature>
<dbReference type="GO" id="GO:0038023">
    <property type="term" value="F:signaling receptor activity"/>
    <property type="evidence" value="ECO:0007669"/>
    <property type="project" value="TreeGrafter"/>
</dbReference>
<keyword evidence="6" id="KW-0862">Zinc</keyword>
<keyword evidence="5 8" id="KW-0472">Membrane</keyword>
<feature type="transmembrane region" description="Helical" evidence="8">
    <location>
        <begin position="267"/>
        <end position="290"/>
    </location>
</feature>
<feature type="transmembrane region" description="Helical" evidence="8">
    <location>
        <begin position="208"/>
        <end position="226"/>
    </location>
</feature>
<feature type="region of interest" description="Disordered" evidence="7">
    <location>
        <begin position="1"/>
        <end position="66"/>
    </location>
</feature>
<evidence type="ECO:0000313" key="9">
    <source>
        <dbReference type="EMBL" id="KAJ2901556.1"/>
    </source>
</evidence>
<dbReference type="PANTHER" id="PTHR20855:SF52">
    <property type="entry name" value="ADIPONECTIN RECEPTOR PROTEIN"/>
    <property type="match status" value="1"/>
</dbReference>
<comment type="similarity">
    <text evidence="2">Belongs to the ADIPOR family.</text>
</comment>
<evidence type="ECO:0000256" key="2">
    <source>
        <dbReference type="ARBA" id="ARBA00007018"/>
    </source>
</evidence>
<reference evidence="9" key="1">
    <citation type="submission" date="2022-07" db="EMBL/GenBank/DDBJ databases">
        <title>Draft genome sequence of Zalerion maritima ATCC 34329, a (micro)plastics degrading marine fungus.</title>
        <authorList>
            <person name="Paco A."/>
            <person name="Goncalves M.F.M."/>
            <person name="Rocha-Santos T.A.P."/>
            <person name="Alves A."/>
        </authorList>
    </citation>
    <scope>NUCLEOTIDE SEQUENCE</scope>
    <source>
        <strain evidence="9">ATCC 34329</strain>
    </source>
</reference>
<comment type="caution">
    <text evidence="9">The sequence shown here is derived from an EMBL/GenBank/DDBJ whole genome shotgun (WGS) entry which is preliminary data.</text>
</comment>
<dbReference type="PANTHER" id="PTHR20855">
    <property type="entry name" value="ADIPOR/PROGESTIN RECEPTOR-RELATED"/>
    <property type="match status" value="1"/>
</dbReference>